<dbReference type="EMBL" id="CP030239">
    <property type="protein sequence ID" value="AWX92305.1"/>
    <property type="molecule type" value="Genomic_DNA"/>
</dbReference>
<gene>
    <name evidence="2" type="ORF">DPM13_00680</name>
</gene>
<proteinExistence type="predicted"/>
<keyword evidence="3" id="KW-1185">Reference proteome</keyword>
<reference evidence="2 3" key="1">
    <citation type="submission" date="2018-06" db="EMBL/GenBank/DDBJ databases">
        <title>Complete genome sequence of Paracoccus mutanolyticus strain RSP-02 isolated from cellulosic waste.</title>
        <authorList>
            <person name="Amrutha R.N."/>
            <person name="Shrivastav A."/>
            <person name="Buddana S.K."/>
            <person name="Deshpande U."/>
            <person name="Prakasham R.S."/>
        </authorList>
    </citation>
    <scope>NUCLEOTIDE SEQUENCE [LARGE SCALE GENOMIC DNA]</scope>
    <source>
        <strain evidence="2 3">RSP-02</strain>
    </source>
</reference>
<feature type="transmembrane region" description="Helical" evidence="1">
    <location>
        <begin position="25"/>
        <end position="43"/>
    </location>
</feature>
<protein>
    <recommendedName>
        <fullName evidence="4">Major facilitator superfamily (MFS) profile domain-containing protein</fullName>
    </recommendedName>
</protein>
<evidence type="ECO:0000313" key="3">
    <source>
        <dbReference type="Proteomes" id="UP000249922"/>
    </source>
</evidence>
<keyword evidence="1" id="KW-0472">Membrane</keyword>
<dbReference type="Proteomes" id="UP000249922">
    <property type="component" value="Chromosome"/>
</dbReference>
<sequence>MAGAVPLVFAALAQMFVVAGSQIDLGLGAFMALASVITATLLVDMTSRTGRRSSARLAQSASCDRACDHAGLRTRRDATLPVSRRGISYATVLRETVVIPSVKRMADLAAGRGG</sequence>
<accession>A0ABM6WNV5</accession>
<evidence type="ECO:0008006" key="4">
    <source>
        <dbReference type="Google" id="ProtNLM"/>
    </source>
</evidence>
<organism evidence="2 3">
    <name type="scientific">Paracoccus mutanolyticus</name>
    <dbReference type="NCBI Taxonomy" id="1499308"/>
    <lineage>
        <taxon>Bacteria</taxon>
        <taxon>Pseudomonadati</taxon>
        <taxon>Pseudomonadota</taxon>
        <taxon>Alphaproteobacteria</taxon>
        <taxon>Rhodobacterales</taxon>
        <taxon>Paracoccaceae</taxon>
        <taxon>Paracoccus</taxon>
    </lineage>
</organism>
<dbReference type="RefSeq" id="WP_112887257.1">
    <property type="nucleotide sequence ID" value="NZ_CP030239.1"/>
</dbReference>
<name>A0ABM6WNV5_9RHOB</name>
<keyword evidence="1" id="KW-1133">Transmembrane helix</keyword>
<evidence type="ECO:0000313" key="2">
    <source>
        <dbReference type="EMBL" id="AWX92305.1"/>
    </source>
</evidence>
<evidence type="ECO:0000256" key="1">
    <source>
        <dbReference type="SAM" id="Phobius"/>
    </source>
</evidence>
<keyword evidence="1" id="KW-0812">Transmembrane</keyword>